<evidence type="ECO:0000256" key="4">
    <source>
        <dbReference type="ARBA" id="ARBA00022989"/>
    </source>
</evidence>
<keyword evidence="10" id="KW-1185">Reference proteome</keyword>
<dbReference type="GO" id="GO:0007165">
    <property type="term" value="P:signal transduction"/>
    <property type="evidence" value="ECO:0007669"/>
    <property type="project" value="TreeGrafter"/>
</dbReference>
<comment type="caution">
    <text evidence="9">The sequence shown here is derived from an EMBL/GenBank/DDBJ whole genome shotgun (WGS) entry which is preliminary data.</text>
</comment>
<name>A0A226EHB0_FOLCA</name>
<dbReference type="OMA" id="VDCKSGY"/>
<feature type="compositionally biased region" description="Polar residues" evidence="6">
    <location>
        <begin position="10"/>
        <end position="21"/>
    </location>
</feature>
<dbReference type="InterPro" id="IPR043216">
    <property type="entry name" value="PAP-like"/>
</dbReference>
<evidence type="ECO:0000313" key="10">
    <source>
        <dbReference type="Proteomes" id="UP000198287"/>
    </source>
</evidence>
<dbReference type="GO" id="GO:0006644">
    <property type="term" value="P:phospholipid metabolic process"/>
    <property type="evidence" value="ECO:0007669"/>
    <property type="project" value="InterPro"/>
</dbReference>
<dbReference type="Pfam" id="PF01569">
    <property type="entry name" value="PAP2"/>
    <property type="match status" value="1"/>
</dbReference>
<feature type="transmembrane region" description="Helical" evidence="7">
    <location>
        <begin position="279"/>
        <end position="300"/>
    </location>
</feature>
<dbReference type="SMART" id="SM00014">
    <property type="entry name" value="acidPPc"/>
    <property type="match status" value="1"/>
</dbReference>
<evidence type="ECO:0000256" key="2">
    <source>
        <dbReference type="ARBA" id="ARBA00008816"/>
    </source>
</evidence>
<feature type="transmembrane region" description="Helical" evidence="7">
    <location>
        <begin position="99"/>
        <end position="119"/>
    </location>
</feature>
<dbReference type="OrthoDB" id="8907274at2759"/>
<feature type="domain" description="Phosphatidic acid phosphatase type 2/haloperoxidase" evidence="8">
    <location>
        <begin position="149"/>
        <end position="297"/>
    </location>
</feature>
<evidence type="ECO:0000259" key="8">
    <source>
        <dbReference type="SMART" id="SM00014"/>
    </source>
</evidence>
<dbReference type="AlphaFoldDB" id="A0A226EHB0"/>
<dbReference type="STRING" id="158441.A0A226EHB0"/>
<keyword evidence="5 7" id="KW-0472">Membrane</keyword>
<evidence type="ECO:0000256" key="1">
    <source>
        <dbReference type="ARBA" id="ARBA00004141"/>
    </source>
</evidence>
<proteinExistence type="inferred from homology"/>
<organism evidence="9 10">
    <name type="scientific">Folsomia candida</name>
    <name type="common">Springtail</name>
    <dbReference type="NCBI Taxonomy" id="158441"/>
    <lineage>
        <taxon>Eukaryota</taxon>
        <taxon>Metazoa</taxon>
        <taxon>Ecdysozoa</taxon>
        <taxon>Arthropoda</taxon>
        <taxon>Hexapoda</taxon>
        <taxon>Collembola</taxon>
        <taxon>Entomobryomorpha</taxon>
        <taxon>Isotomoidea</taxon>
        <taxon>Isotomidae</taxon>
        <taxon>Proisotominae</taxon>
        <taxon>Folsomia</taxon>
    </lineage>
</organism>
<dbReference type="InterPro" id="IPR000326">
    <property type="entry name" value="PAP2/HPO"/>
</dbReference>
<dbReference type="EMBL" id="LNIX01000003">
    <property type="protein sequence ID" value="OXA57025.1"/>
    <property type="molecule type" value="Genomic_DNA"/>
</dbReference>
<comment type="subcellular location">
    <subcellularLocation>
        <location evidence="1">Membrane</location>
        <topology evidence="1">Multi-pass membrane protein</topology>
    </subcellularLocation>
</comment>
<feature type="transmembrane region" description="Helical" evidence="7">
    <location>
        <begin position="57"/>
        <end position="79"/>
    </location>
</feature>
<feature type="transmembrane region" description="Helical" evidence="7">
    <location>
        <begin position="254"/>
        <end position="273"/>
    </location>
</feature>
<feature type="region of interest" description="Disordered" evidence="6">
    <location>
        <begin position="320"/>
        <end position="351"/>
    </location>
</feature>
<evidence type="ECO:0000256" key="7">
    <source>
        <dbReference type="SAM" id="Phobius"/>
    </source>
</evidence>
<dbReference type="Gene3D" id="1.20.144.10">
    <property type="entry name" value="Phosphatidic acid phosphatase type 2/haloperoxidase"/>
    <property type="match status" value="1"/>
</dbReference>
<keyword evidence="3 7" id="KW-0812">Transmembrane</keyword>
<comment type="similarity">
    <text evidence="2">Belongs to the PA-phosphatase related phosphoesterase family.</text>
</comment>
<evidence type="ECO:0000256" key="3">
    <source>
        <dbReference type="ARBA" id="ARBA00022692"/>
    </source>
</evidence>
<dbReference type="InterPro" id="IPR036938">
    <property type="entry name" value="PAP2/HPO_sf"/>
</dbReference>
<keyword evidence="4 7" id="KW-1133">Transmembrane helix</keyword>
<evidence type="ECO:0000256" key="5">
    <source>
        <dbReference type="ARBA" id="ARBA00023136"/>
    </source>
</evidence>
<dbReference type="GO" id="GO:0046839">
    <property type="term" value="P:phospholipid dephosphorylation"/>
    <property type="evidence" value="ECO:0007669"/>
    <property type="project" value="TreeGrafter"/>
</dbReference>
<dbReference type="CDD" id="cd03384">
    <property type="entry name" value="PAP2_wunen"/>
    <property type="match status" value="1"/>
</dbReference>
<evidence type="ECO:0000313" key="9">
    <source>
        <dbReference type="EMBL" id="OXA57025.1"/>
    </source>
</evidence>
<dbReference type="PANTHER" id="PTHR10165">
    <property type="entry name" value="LIPID PHOSPHATE PHOSPHATASE"/>
    <property type="match status" value="1"/>
</dbReference>
<dbReference type="PANTHER" id="PTHR10165:SF197">
    <property type="entry name" value="FI04477P-RELATED"/>
    <property type="match status" value="1"/>
</dbReference>
<dbReference type="Proteomes" id="UP000198287">
    <property type="component" value="Unassembled WGS sequence"/>
</dbReference>
<gene>
    <name evidence="9" type="ORF">Fcan01_07534</name>
</gene>
<accession>A0A226EHB0</accession>
<protein>
    <submittedName>
        <fullName evidence="9">Putative phosphatidate phosphatase</fullName>
    </submittedName>
</protein>
<sequence>MANGTDRSRNTGNSRSRPVSCRNLNPTKKWIFLLRSVNPISCDTWLKVQLQNAGCNLPVHLVFDGGITLLVFFVGVTPIRRGFYCTDESIRYPFHDSTIPNWMLYIYTFTIPFVVISLTEFLSHRRSRSTGTFLSRPVPIWFLHMYRSFVDFLFGCVASQLMTDVGKYTMGRLRPNFIAVCNPNITLTHCDMYGNKYITDYKCQDSQNDAKESRVSFPSGHSSFSAYTMFYVAIYVQLRWNVMNKRSHLRLIKCGIQICLILIAYYTALSRVMDNKHHWSDVSAGALIGVVTASLTARYVSSLMNDKALSDDKLPYSINSGPLTGGARRPQSNYDLEAQQIPKDQPLGDQH</sequence>
<evidence type="ECO:0000256" key="6">
    <source>
        <dbReference type="SAM" id="MobiDB-lite"/>
    </source>
</evidence>
<reference evidence="9 10" key="1">
    <citation type="submission" date="2015-12" db="EMBL/GenBank/DDBJ databases">
        <title>The genome of Folsomia candida.</title>
        <authorList>
            <person name="Faddeeva A."/>
            <person name="Derks M.F."/>
            <person name="Anvar Y."/>
            <person name="Smit S."/>
            <person name="Van Straalen N."/>
            <person name="Roelofs D."/>
        </authorList>
    </citation>
    <scope>NUCLEOTIDE SEQUENCE [LARGE SCALE GENOMIC DNA]</scope>
    <source>
        <strain evidence="9 10">VU population</strain>
        <tissue evidence="9">Whole body</tissue>
    </source>
</reference>
<dbReference type="SUPFAM" id="SSF48317">
    <property type="entry name" value="Acid phosphatase/Vanadium-dependent haloperoxidase"/>
    <property type="match status" value="1"/>
</dbReference>
<dbReference type="GO" id="GO:0005886">
    <property type="term" value="C:plasma membrane"/>
    <property type="evidence" value="ECO:0007669"/>
    <property type="project" value="TreeGrafter"/>
</dbReference>
<feature type="region of interest" description="Disordered" evidence="6">
    <location>
        <begin position="1"/>
        <end position="21"/>
    </location>
</feature>
<dbReference type="GO" id="GO:0008195">
    <property type="term" value="F:phosphatidate phosphatase activity"/>
    <property type="evidence" value="ECO:0007669"/>
    <property type="project" value="TreeGrafter"/>
</dbReference>